<dbReference type="Proteomes" id="UP001649230">
    <property type="component" value="Chromosome"/>
</dbReference>
<evidence type="ECO:0000256" key="2">
    <source>
        <dbReference type="ARBA" id="ARBA00022654"/>
    </source>
</evidence>
<dbReference type="InterPro" id="IPR006741">
    <property type="entry name" value="AgrB"/>
</dbReference>
<evidence type="ECO:0000256" key="7">
    <source>
        <dbReference type="ARBA" id="ARBA00023136"/>
    </source>
</evidence>
<reference evidence="9 10" key="1">
    <citation type="journal article" date="2024" name="Int. J. Syst. Evol. Microbiol.">
        <title>Paenibacillus hexagrammi sp. nov., a novel bacterium isolated from the gut content of Hexagrammos agrammus.</title>
        <authorList>
            <person name="Jung H.K."/>
            <person name="Kim D.G."/>
            <person name="Zin H."/>
            <person name="Park J."/>
            <person name="Jung H."/>
            <person name="Kim Y.O."/>
            <person name="Kong H.J."/>
            <person name="Kim J.W."/>
            <person name="Kim Y.S."/>
        </authorList>
    </citation>
    <scope>NUCLEOTIDE SEQUENCE [LARGE SCALE GENOMIC DNA]</scope>
    <source>
        <strain evidence="9 10">YPD9-1</strain>
    </source>
</reference>
<accession>A0ABY3SQS1</accession>
<feature type="transmembrane region" description="Helical" evidence="8">
    <location>
        <begin position="53"/>
        <end position="82"/>
    </location>
</feature>
<evidence type="ECO:0000256" key="1">
    <source>
        <dbReference type="ARBA" id="ARBA00022475"/>
    </source>
</evidence>
<dbReference type="EMBL" id="CP090978">
    <property type="protein sequence ID" value="UJF36212.1"/>
    <property type="molecule type" value="Genomic_DNA"/>
</dbReference>
<feature type="transmembrane region" description="Helical" evidence="8">
    <location>
        <begin position="102"/>
        <end position="125"/>
    </location>
</feature>
<evidence type="ECO:0000313" key="10">
    <source>
        <dbReference type="Proteomes" id="UP001649230"/>
    </source>
</evidence>
<gene>
    <name evidence="9" type="ORF">L0M14_00990</name>
</gene>
<feature type="transmembrane region" description="Helical" evidence="8">
    <location>
        <begin position="12"/>
        <end position="33"/>
    </location>
</feature>
<name>A0ABY3SQS1_9BACL</name>
<evidence type="ECO:0000256" key="4">
    <source>
        <dbReference type="ARBA" id="ARBA00022692"/>
    </source>
</evidence>
<keyword evidence="3" id="KW-0645">Protease</keyword>
<evidence type="ECO:0000256" key="3">
    <source>
        <dbReference type="ARBA" id="ARBA00022670"/>
    </source>
</evidence>
<organism evidence="9 10">
    <name type="scientific">Paenibacillus hexagrammi</name>
    <dbReference type="NCBI Taxonomy" id="2908839"/>
    <lineage>
        <taxon>Bacteria</taxon>
        <taxon>Bacillati</taxon>
        <taxon>Bacillota</taxon>
        <taxon>Bacilli</taxon>
        <taxon>Bacillales</taxon>
        <taxon>Paenibacillaceae</taxon>
        <taxon>Paenibacillus</taxon>
    </lineage>
</organism>
<sequence length="143" mass="16035">MNYFIIISLVEILSIATGDFLRSFIPLIAFPLLRYFTGGLHFKNPMTCNVVTALFMLTSLYVPIDFLHVGLAFNAIALFIVLLRAPTNISRFKESQYPALKIIAAVVILSNFWLQSPLLATIYLLQAVTLLRTVQKAVVLCKL</sequence>
<keyword evidence="6 8" id="KW-1133">Transmembrane helix</keyword>
<keyword evidence="5" id="KW-0378">Hydrolase</keyword>
<keyword evidence="10" id="KW-1185">Reference proteome</keyword>
<keyword evidence="4 8" id="KW-0812">Transmembrane</keyword>
<evidence type="ECO:0000313" key="9">
    <source>
        <dbReference type="EMBL" id="UJF36212.1"/>
    </source>
</evidence>
<evidence type="ECO:0000256" key="8">
    <source>
        <dbReference type="SAM" id="Phobius"/>
    </source>
</evidence>
<keyword evidence="2" id="KW-0673">Quorum sensing</keyword>
<dbReference type="Pfam" id="PF04647">
    <property type="entry name" value="AgrB"/>
    <property type="match status" value="1"/>
</dbReference>
<keyword evidence="1" id="KW-1003">Cell membrane</keyword>
<evidence type="ECO:0000256" key="6">
    <source>
        <dbReference type="ARBA" id="ARBA00022989"/>
    </source>
</evidence>
<protein>
    <submittedName>
        <fullName evidence="9">Accessory gene regulator B family protein</fullName>
    </submittedName>
</protein>
<keyword evidence="7 8" id="KW-0472">Membrane</keyword>
<evidence type="ECO:0000256" key="5">
    <source>
        <dbReference type="ARBA" id="ARBA00022801"/>
    </source>
</evidence>
<proteinExistence type="predicted"/>
<dbReference type="RefSeq" id="WP_235122767.1">
    <property type="nucleotide sequence ID" value="NZ_CP090978.1"/>
</dbReference>